<dbReference type="EMBL" id="GG697241">
    <property type="protein sequence ID" value="EET89693.1"/>
    <property type="molecule type" value="Genomic_DNA"/>
</dbReference>
<evidence type="ECO:0000256" key="2">
    <source>
        <dbReference type="ARBA" id="ARBA00022801"/>
    </source>
</evidence>
<dbReference type="InterPro" id="IPR029069">
    <property type="entry name" value="HotDog_dom_sf"/>
</dbReference>
<dbReference type="CDD" id="cd00586">
    <property type="entry name" value="4HBT"/>
    <property type="match status" value="1"/>
</dbReference>
<reference evidence="3 4" key="2">
    <citation type="journal article" date="2010" name="Proc. Natl. Acad. Sci. U.S.A.">
        <title>Enigmatic, ultrasmall, uncultivated Archaea.</title>
        <authorList>
            <person name="Baker B.J."/>
            <person name="Comolli L.R."/>
            <person name="Dick G.J."/>
            <person name="Hauser L.J."/>
            <person name="Hyatt D."/>
            <person name="Dill B.D."/>
            <person name="Land M.L."/>
            <person name="Verberkmoes N.C."/>
            <person name="Hettich R.L."/>
            <person name="Banfield J.F."/>
        </authorList>
    </citation>
    <scope>NUCLEOTIDE SEQUENCE [LARGE SCALE GENOMIC DNA]</scope>
    <source>
        <strain evidence="3">ARMAN-2</strain>
    </source>
</reference>
<dbReference type="PANTHER" id="PTHR31793:SF27">
    <property type="entry name" value="NOVEL THIOESTERASE SUPERFAMILY DOMAIN AND SAPOSIN A-TYPE DOMAIN CONTAINING PROTEIN (0610012H03RIK)"/>
    <property type="match status" value="1"/>
</dbReference>
<dbReference type="Proteomes" id="UP000332487">
    <property type="component" value="Unassembled WGS sequence"/>
</dbReference>
<accession>C7DIB9</accession>
<dbReference type="Pfam" id="PF13279">
    <property type="entry name" value="4HBT_2"/>
    <property type="match status" value="1"/>
</dbReference>
<keyword evidence="2" id="KW-0378">Hydrolase</keyword>
<dbReference type="Gene3D" id="3.10.129.10">
    <property type="entry name" value="Hotdog Thioesterase"/>
    <property type="match status" value="1"/>
</dbReference>
<name>C7DIB9_MICA2</name>
<dbReference type="AlphaFoldDB" id="C7DIB9"/>
<dbReference type="SUPFAM" id="SSF54637">
    <property type="entry name" value="Thioesterase/thiol ester dehydrase-isomerase"/>
    <property type="match status" value="1"/>
</dbReference>
<keyword evidence="4" id="KW-1185">Reference proteome</keyword>
<gene>
    <name evidence="3" type="ORF">UNLARM2_0811</name>
</gene>
<protein>
    <submittedName>
        <fullName evidence="3">Thioesterase superfamily protein</fullName>
    </submittedName>
</protein>
<organism evidence="3 4">
    <name type="scientific">Candidatus Micrarchaeum acidiphilum ARMAN-2</name>
    <dbReference type="NCBI Taxonomy" id="425595"/>
    <lineage>
        <taxon>Archaea</taxon>
        <taxon>Candidatus Micrarchaeota</taxon>
        <taxon>Candidatus Micrarchaeia</taxon>
        <taxon>Candidatus Micrarchaeales</taxon>
        <taxon>Candidatus Micrarchaeaceae</taxon>
        <taxon>Candidatus Micrarchaeum</taxon>
    </lineage>
</organism>
<evidence type="ECO:0000313" key="3">
    <source>
        <dbReference type="EMBL" id="EET89693.1"/>
    </source>
</evidence>
<sequence>MKFKVKETVHVYDTDYQGIAHYAAYYRFFTDCIEAFQKQILGQKKPNFSKGSVWFVVGESNAHYNRPVRAGDTLEVSLDVALVSPSVIKYAFEIKNLTTREISTYGYLKMVAINPRTWKATNVPQNIAKKINQGR</sequence>
<dbReference type="GO" id="GO:0047617">
    <property type="term" value="F:fatty acyl-CoA hydrolase activity"/>
    <property type="evidence" value="ECO:0007669"/>
    <property type="project" value="TreeGrafter"/>
</dbReference>
<evidence type="ECO:0000256" key="1">
    <source>
        <dbReference type="ARBA" id="ARBA00005953"/>
    </source>
</evidence>
<proteinExistence type="inferred from homology"/>
<dbReference type="InterPro" id="IPR050563">
    <property type="entry name" value="4-hydroxybenzoyl-CoA_TE"/>
</dbReference>
<reference evidence="3 4" key="1">
    <citation type="journal article" date="2009" name="Genome Biol.">
        <title>Community-wide analysis of microbial genome sequence signatures.</title>
        <authorList>
            <person name="Dick G.J."/>
            <person name="Andersson A.F."/>
            <person name="Baker B.J."/>
            <person name="Simmons S.L."/>
            <person name="Thomas B.C."/>
            <person name="Yelton A.P."/>
            <person name="Banfield J.F."/>
        </authorList>
    </citation>
    <scope>NUCLEOTIDE SEQUENCE [LARGE SCALE GENOMIC DNA]</scope>
    <source>
        <strain evidence="3">ARMAN-2</strain>
    </source>
</reference>
<evidence type="ECO:0000313" key="4">
    <source>
        <dbReference type="Proteomes" id="UP000332487"/>
    </source>
</evidence>
<comment type="similarity">
    <text evidence="1">Belongs to the 4-hydroxybenzoyl-CoA thioesterase family.</text>
</comment>
<dbReference type="PANTHER" id="PTHR31793">
    <property type="entry name" value="4-HYDROXYBENZOYL-COA THIOESTERASE FAMILY MEMBER"/>
    <property type="match status" value="1"/>
</dbReference>